<evidence type="ECO:0000313" key="4">
    <source>
        <dbReference type="Proteomes" id="UP000544107"/>
    </source>
</evidence>
<evidence type="ECO:0000313" key="1">
    <source>
        <dbReference type="EMBL" id="MBB4008848.1"/>
    </source>
</evidence>
<gene>
    <name evidence="2" type="ORF">BJF91_11895</name>
    <name evidence="1" type="ORF">GGQ71_003128</name>
</gene>
<keyword evidence="3" id="KW-1185">Reference proteome</keyword>
<sequence length="77" mass="9055">MAALFSFRYLDMKRRGMRQAFKRNLYLLLGISEPAIMNLAARERLTPDGNTQRNRVLHIFNLNDYKKSLPIDIVIPF</sequence>
<protein>
    <submittedName>
        <fullName evidence="2">Uncharacterized protein</fullName>
    </submittedName>
</protein>
<proteinExistence type="predicted"/>
<dbReference type="AlphaFoldDB" id="A0A1Q9A646"/>
<dbReference type="EMBL" id="JACIED010000003">
    <property type="protein sequence ID" value="MBB4008848.1"/>
    <property type="molecule type" value="Genomic_DNA"/>
</dbReference>
<name>A0A1Q9A646_9HYPH</name>
<evidence type="ECO:0000313" key="3">
    <source>
        <dbReference type="Proteomes" id="UP000185598"/>
    </source>
</evidence>
<comment type="caution">
    <text evidence="2">The sequence shown here is derived from an EMBL/GenBank/DDBJ whole genome shotgun (WGS) entry which is preliminary data.</text>
</comment>
<reference evidence="2 3" key="1">
    <citation type="submission" date="2016-09" db="EMBL/GenBank/DDBJ databases">
        <title>Rhizobium oryziradicis sp. nov., isolated from the root of rice.</title>
        <authorList>
            <person name="Zhao J."/>
            <person name="Zhang X."/>
        </authorList>
    </citation>
    <scope>NUCLEOTIDE SEQUENCE [LARGE SCALE GENOMIC DNA]</scope>
    <source>
        <strain evidence="2 3">14971</strain>
    </source>
</reference>
<accession>A0A1Q9A646</accession>
<dbReference type="EMBL" id="MKIN01000021">
    <property type="protein sequence ID" value="OLP50042.1"/>
    <property type="molecule type" value="Genomic_DNA"/>
</dbReference>
<dbReference type="STRING" id="887144.BJF91_11895"/>
<reference evidence="1 4" key="2">
    <citation type="submission" date="2020-08" db="EMBL/GenBank/DDBJ databases">
        <title>Genomic Encyclopedia of Type Strains, Phase IV (KMG-IV): sequencing the most valuable type-strain genomes for metagenomic binning, comparative biology and taxonomic classification.</title>
        <authorList>
            <person name="Goeker M."/>
        </authorList>
    </citation>
    <scope>NUCLEOTIDE SEQUENCE [LARGE SCALE GENOMIC DNA]</scope>
    <source>
        <strain evidence="1 4">DSM 100021</strain>
    </source>
</reference>
<dbReference type="Proteomes" id="UP000185598">
    <property type="component" value="Unassembled WGS sequence"/>
</dbReference>
<organism evidence="2 3">
    <name type="scientific">Allorhizobium taibaishanense</name>
    <dbReference type="NCBI Taxonomy" id="887144"/>
    <lineage>
        <taxon>Bacteria</taxon>
        <taxon>Pseudomonadati</taxon>
        <taxon>Pseudomonadota</taxon>
        <taxon>Alphaproteobacteria</taxon>
        <taxon>Hyphomicrobiales</taxon>
        <taxon>Rhizobiaceae</taxon>
        <taxon>Rhizobium/Agrobacterium group</taxon>
        <taxon>Allorhizobium</taxon>
    </lineage>
</organism>
<dbReference type="Proteomes" id="UP000544107">
    <property type="component" value="Unassembled WGS sequence"/>
</dbReference>
<evidence type="ECO:0000313" key="2">
    <source>
        <dbReference type="EMBL" id="OLP50042.1"/>
    </source>
</evidence>